<gene>
    <name evidence="1" type="ORF">R2D22_25100</name>
</gene>
<sequence>MAVTTDPTSLDGHAQPAQVYKIEDLIRPSEVEQLTEAVSTLPEGPEQTAQLQAKVAQLEAHIALRDAADSTPRLVRGRYRSAGAQQQLELRVDVDGFRPTMRVSGDFFQTTGATTSYVGSFIVEAPTITSEPGVVKIEGQGRFSFPVASRHVRVTIPRGAGGPPQPGMAIVQFSAGPEGSAPTATFQCAFMSPHFRSIQLEQDSVAGTVPFVSYDTGSLPQPASSPARVLSVPKAYDEAGIEVQTAGVPSVIDTSGAGADATWDDAELHNAMVNHFSLWQDAPLWRLWMLVATSYVDPTVRGIMFDGLGAFQRQGSAVFHDKIKGSDPASQRAQLRTYVHELGHAFNLLHSFQKDLAVPPQPLGPNGGLGDLSWMNYVQNFQPPPPAPGGPAAYWAAFPFQFTENELIHLRHGFHRNVVMGGQPFGLGAAEVDPDLFGDPLADNSGLALELRSENAFRFGQPVVVELRLSTTDQRGRSTHGRLDPKDGLTSIAICGPSGETRIYRPPMTRCVETETEVRLDAERPAIYESFYIGYGKDGLYFQQPGRYQLRAQYIASDGSRVLSQVHQVTVRSPRTEQDENVAELMMGDEQGMLFHLLGSDSEMLSSGNMALEEVLDRYSDHPLAVYPQLVKGANASRDFKYLSADKRLTTRSADPSESIRNLDRVVDATLADRGVDNLTLGWAMKRRARMEARAGDPDRARRTMDRMVEVIRERTYSPAVHRDIEAEAERVKEEVTRENR</sequence>
<name>A0ABZ0LYP2_9ACTN</name>
<organism evidence="1 2">
    <name type="scientific">Streptomyces solicathayae</name>
    <dbReference type="NCBI Taxonomy" id="3081768"/>
    <lineage>
        <taxon>Bacteria</taxon>
        <taxon>Bacillati</taxon>
        <taxon>Actinomycetota</taxon>
        <taxon>Actinomycetes</taxon>
        <taxon>Kitasatosporales</taxon>
        <taxon>Streptomycetaceae</taxon>
        <taxon>Streptomyces</taxon>
    </lineage>
</organism>
<reference evidence="1 2" key="1">
    <citation type="submission" date="2023-10" db="EMBL/GenBank/DDBJ databases">
        <title>The genome sequence of Streptomyces sp. HUAS YS2.</title>
        <authorList>
            <person name="Mo P."/>
        </authorList>
    </citation>
    <scope>NUCLEOTIDE SEQUENCE [LARGE SCALE GENOMIC DNA]</scope>
    <source>
        <strain evidence="1 2">HUAS YS2</strain>
    </source>
</reference>
<protein>
    <submittedName>
        <fullName evidence="1">Uncharacterized protein</fullName>
    </submittedName>
</protein>
<evidence type="ECO:0000313" key="2">
    <source>
        <dbReference type="Proteomes" id="UP001301731"/>
    </source>
</evidence>
<proteinExistence type="predicted"/>
<dbReference type="EMBL" id="CP137573">
    <property type="protein sequence ID" value="WOX24480.1"/>
    <property type="molecule type" value="Genomic_DNA"/>
</dbReference>
<dbReference type="RefSeq" id="WP_318106927.1">
    <property type="nucleotide sequence ID" value="NZ_CP137573.1"/>
</dbReference>
<keyword evidence="2" id="KW-1185">Reference proteome</keyword>
<evidence type="ECO:0000313" key="1">
    <source>
        <dbReference type="EMBL" id="WOX24480.1"/>
    </source>
</evidence>
<accession>A0ABZ0LYP2</accession>
<dbReference type="SUPFAM" id="SSF55486">
    <property type="entry name" value="Metalloproteases ('zincins'), catalytic domain"/>
    <property type="match status" value="1"/>
</dbReference>
<dbReference type="Proteomes" id="UP001301731">
    <property type="component" value="Chromosome"/>
</dbReference>